<dbReference type="InterPro" id="IPR019734">
    <property type="entry name" value="TPR_rpt"/>
</dbReference>
<dbReference type="EMBL" id="FRBI01000005">
    <property type="protein sequence ID" value="SHL59412.1"/>
    <property type="molecule type" value="Genomic_DNA"/>
</dbReference>
<name>A0A1M7BWM3_9ACTN</name>
<dbReference type="Gene3D" id="3.40.50.300">
    <property type="entry name" value="P-loop containing nucleotide triphosphate hydrolases"/>
    <property type="match status" value="1"/>
</dbReference>
<dbReference type="InterPro" id="IPR011990">
    <property type="entry name" value="TPR-like_helical_dom_sf"/>
</dbReference>
<dbReference type="InterPro" id="IPR027417">
    <property type="entry name" value="P-loop_NTPase"/>
</dbReference>
<dbReference type="SUPFAM" id="SSF52540">
    <property type="entry name" value="P-loop containing nucleoside triphosphate hydrolases"/>
    <property type="match status" value="1"/>
</dbReference>
<dbReference type="SUPFAM" id="SSF48452">
    <property type="entry name" value="TPR-like"/>
    <property type="match status" value="1"/>
</dbReference>
<dbReference type="Proteomes" id="UP000184111">
    <property type="component" value="Unassembled WGS sequence"/>
</dbReference>
<evidence type="ECO:0000313" key="1">
    <source>
        <dbReference type="EMBL" id="SHL59412.1"/>
    </source>
</evidence>
<dbReference type="Pfam" id="PF13424">
    <property type="entry name" value="TPR_12"/>
    <property type="match status" value="1"/>
</dbReference>
<reference evidence="1 2" key="1">
    <citation type="submission" date="2016-11" db="EMBL/GenBank/DDBJ databases">
        <authorList>
            <person name="Jaros S."/>
            <person name="Januszkiewicz K."/>
            <person name="Wedrychowicz H."/>
        </authorList>
    </citation>
    <scope>NUCLEOTIDE SEQUENCE [LARGE SCALE GENOMIC DNA]</scope>
    <source>
        <strain evidence="1 2">CGMCC 4.2025</strain>
    </source>
</reference>
<dbReference type="InterPro" id="IPR029058">
    <property type="entry name" value="AB_hydrolase_fold"/>
</dbReference>
<dbReference type="STRING" id="310782.SAMN05216499_10573"/>
<dbReference type="PANTHER" id="PTHR47691">
    <property type="entry name" value="REGULATOR-RELATED"/>
    <property type="match status" value="1"/>
</dbReference>
<keyword evidence="2" id="KW-1185">Reference proteome</keyword>
<dbReference type="SMART" id="SM00028">
    <property type="entry name" value="TPR"/>
    <property type="match status" value="2"/>
</dbReference>
<dbReference type="AlphaFoldDB" id="A0A1M7BWM3"/>
<dbReference type="PRINTS" id="PR00364">
    <property type="entry name" value="DISEASERSIST"/>
</dbReference>
<accession>A0A1M7BWM3</accession>
<dbReference type="SUPFAM" id="SSF53474">
    <property type="entry name" value="alpha/beta-Hydrolases"/>
    <property type="match status" value="1"/>
</dbReference>
<dbReference type="Gene3D" id="1.25.40.10">
    <property type="entry name" value="Tetratricopeptide repeat domain"/>
    <property type="match status" value="1"/>
</dbReference>
<dbReference type="Gene3D" id="3.40.50.1820">
    <property type="entry name" value="alpha/beta hydrolase"/>
    <property type="match status" value="1"/>
</dbReference>
<sequence>MGLRGFGAGGGQVRENRLGVVLVHGIRSGPKAWDPLRKLIAADKGLGFASTLAFSYATGLKRVHPLRVFPGIDTAADSLREYLATEAGAYEHLVLVSHSQGGLVVQRCLARMLGDGRGRELARVRRVVMLACPNNGSELYLSLRRTVLGSGHPQESQLRPLNEQVTHTLRTVLRDAVNATGVTDRTCPIPFSVYAGESDGVVRPASAQSVFPDAAALPGDHATILKATTADHRTFTTLRRLLLAAEGVDRSLSVEPTEALAGLPPRSRTFTGREEDVRALLALLAPGGGGQRPVLVQAVAGMGGVGKTELALQSAERALLEPGWFPGGALFADLNGYDPDPGRRVGAADALDGFLRTLGTSADDIPPGVPARSALLRSALTARTSRGERTLLVIDNASSEEQVLPLLPLLPGDGTTPALITSRNTLALGARVHSLDVLDAEAAADLIRQELHQALGPSDTRAADDPDATMDLGRLCGGLPLALRITAALLVDTPRRPIASLTAALRAGHSRLDHLSRADRAVRGAFDLSYHHLTPAQQRLFRLLPLNSGPDISTTAAHHLTGDGDEATTEHLLSDLAAAHLIEPAPVWGRWRFHDLLRLHADEHGRRHAADDDREAALGRLLDHYLSTAQAADTYMETRAGEPVSDLFTGREQALAWLDAERTNLTAAATAGPADHEAHTALSFALARYLNFRRHFDDWSVLAAQAADAFHRTGDRHHEGTALNNLGLALRLLDRYDEAIIALQQDLEICRETDNRYGEGQALKNLGLILQELRRFDEAVTAFTVAADIFRQTDDPRKADETLAILEEVRQQQHDGQA</sequence>
<evidence type="ECO:0000313" key="2">
    <source>
        <dbReference type="Proteomes" id="UP000184111"/>
    </source>
</evidence>
<organism evidence="1 2">
    <name type="scientific">Actinacidiphila paucisporea</name>
    <dbReference type="NCBI Taxonomy" id="310782"/>
    <lineage>
        <taxon>Bacteria</taxon>
        <taxon>Bacillati</taxon>
        <taxon>Actinomycetota</taxon>
        <taxon>Actinomycetes</taxon>
        <taxon>Kitasatosporales</taxon>
        <taxon>Streptomycetaceae</taxon>
        <taxon>Actinacidiphila</taxon>
    </lineage>
</organism>
<protein>
    <submittedName>
        <fullName evidence="1">Tetratricopeptide repeat-containing protein</fullName>
    </submittedName>
</protein>
<proteinExistence type="predicted"/>
<dbReference type="PANTHER" id="PTHR47691:SF3">
    <property type="entry name" value="HTH-TYPE TRANSCRIPTIONAL REGULATOR RV0890C-RELATED"/>
    <property type="match status" value="1"/>
</dbReference>
<gene>
    <name evidence="1" type="ORF">SAMN05216499_10573</name>
</gene>